<evidence type="ECO:0000313" key="3">
    <source>
        <dbReference type="EMBL" id="VVD68018.1"/>
    </source>
</evidence>
<gene>
    <name evidence="3" type="ORF">PTE30175_00422</name>
</gene>
<keyword evidence="4" id="KW-1185">Reference proteome</keyword>
<evidence type="ECO:0000313" key="4">
    <source>
        <dbReference type="Proteomes" id="UP000414233"/>
    </source>
</evidence>
<sequence length="215" mass="22351">MHRIAYGFVARPRTLAALGALCALSAPAGAQSIESTSAPAGPAWQDSATFEETAGSDADTTPARPPPAQWRERGGQGRTWLAVSTARLDGLRGGFDLNGLQVSFGIARAVYINGNLVTTTSFNIPDIANITSQQAQTLATQLRNVTLVQNGPANNFNPGAINAQALLSVVQNTLDNQTIKSLTTVNIAVNSLGLLKTMNAQALLSNALQAAAGVR</sequence>
<organism evidence="3 4">
    <name type="scientific">Pandoraea terrae</name>
    <dbReference type="NCBI Taxonomy" id="1537710"/>
    <lineage>
        <taxon>Bacteria</taxon>
        <taxon>Pseudomonadati</taxon>
        <taxon>Pseudomonadota</taxon>
        <taxon>Betaproteobacteria</taxon>
        <taxon>Burkholderiales</taxon>
        <taxon>Burkholderiaceae</taxon>
        <taxon>Pandoraea</taxon>
    </lineage>
</organism>
<dbReference type="Proteomes" id="UP000414233">
    <property type="component" value="Unassembled WGS sequence"/>
</dbReference>
<dbReference type="AlphaFoldDB" id="A0A5E4S1M8"/>
<reference evidence="3 4" key="1">
    <citation type="submission" date="2019-08" db="EMBL/GenBank/DDBJ databases">
        <authorList>
            <person name="Peeters C."/>
        </authorList>
    </citation>
    <scope>NUCLEOTIDE SEQUENCE [LARGE SCALE GENOMIC DNA]</scope>
    <source>
        <strain evidence="3 4">LMG 30175</strain>
    </source>
</reference>
<evidence type="ECO:0000256" key="2">
    <source>
        <dbReference type="SAM" id="SignalP"/>
    </source>
</evidence>
<name>A0A5E4S1M8_9BURK</name>
<dbReference type="RefSeq" id="WP_150695413.1">
    <property type="nucleotide sequence ID" value="NZ_CABPRZ010000002.1"/>
</dbReference>
<dbReference type="EMBL" id="CABPRZ010000002">
    <property type="protein sequence ID" value="VVD68018.1"/>
    <property type="molecule type" value="Genomic_DNA"/>
</dbReference>
<evidence type="ECO:0000256" key="1">
    <source>
        <dbReference type="SAM" id="MobiDB-lite"/>
    </source>
</evidence>
<proteinExistence type="predicted"/>
<keyword evidence="2" id="KW-0732">Signal</keyword>
<feature type="signal peptide" evidence="2">
    <location>
        <begin position="1"/>
        <end position="30"/>
    </location>
</feature>
<feature type="region of interest" description="Disordered" evidence="1">
    <location>
        <begin position="51"/>
        <end position="76"/>
    </location>
</feature>
<evidence type="ECO:0008006" key="5">
    <source>
        <dbReference type="Google" id="ProtNLM"/>
    </source>
</evidence>
<accession>A0A5E4S1M8</accession>
<dbReference type="OrthoDB" id="5956306at2"/>
<feature type="chain" id="PRO_5022705879" description="Lipoprotein" evidence="2">
    <location>
        <begin position="31"/>
        <end position="215"/>
    </location>
</feature>
<protein>
    <recommendedName>
        <fullName evidence="5">Lipoprotein</fullName>
    </recommendedName>
</protein>